<dbReference type="InterPro" id="IPR029044">
    <property type="entry name" value="Nucleotide-diphossugar_trans"/>
</dbReference>
<organism evidence="2">
    <name type="scientific">marine sediment metagenome</name>
    <dbReference type="NCBI Taxonomy" id="412755"/>
    <lineage>
        <taxon>unclassified sequences</taxon>
        <taxon>metagenomes</taxon>
        <taxon>ecological metagenomes</taxon>
    </lineage>
</organism>
<dbReference type="Gene3D" id="3.90.550.10">
    <property type="entry name" value="Spore Coat Polysaccharide Biosynthesis Protein SpsA, Chain A"/>
    <property type="match status" value="1"/>
</dbReference>
<dbReference type="PANTHER" id="PTHR43179">
    <property type="entry name" value="RHAMNOSYLTRANSFERASE WBBL"/>
    <property type="match status" value="1"/>
</dbReference>
<protein>
    <recommendedName>
        <fullName evidence="1">Glycosyltransferase 2-like domain-containing protein</fullName>
    </recommendedName>
</protein>
<proteinExistence type="predicted"/>
<accession>X1IJF1</accession>
<dbReference type="EMBL" id="BARU01023830">
    <property type="protein sequence ID" value="GAH57693.1"/>
    <property type="molecule type" value="Genomic_DNA"/>
</dbReference>
<dbReference type="SUPFAM" id="SSF53448">
    <property type="entry name" value="Nucleotide-diphospho-sugar transferases"/>
    <property type="match status" value="1"/>
</dbReference>
<feature type="non-terminal residue" evidence="2">
    <location>
        <position position="1"/>
    </location>
</feature>
<dbReference type="InterPro" id="IPR001173">
    <property type="entry name" value="Glyco_trans_2-like"/>
</dbReference>
<evidence type="ECO:0000259" key="1">
    <source>
        <dbReference type="Pfam" id="PF00535"/>
    </source>
</evidence>
<comment type="caution">
    <text evidence="2">The sequence shown here is derived from an EMBL/GenBank/DDBJ whole genome shotgun (WGS) entry which is preliminary data.</text>
</comment>
<dbReference type="Pfam" id="PF00535">
    <property type="entry name" value="Glycos_transf_2"/>
    <property type="match status" value="1"/>
</dbReference>
<evidence type="ECO:0000313" key="2">
    <source>
        <dbReference type="EMBL" id="GAH57693.1"/>
    </source>
</evidence>
<name>X1IJF1_9ZZZZ</name>
<dbReference type="AlphaFoldDB" id="X1IJF1"/>
<dbReference type="PANTHER" id="PTHR43179:SF7">
    <property type="entry name" value="RHAMNOSYLTRANSFERASE WBBL"/>
    <property type="match status" value="1"/>
</dbReference>
<sequence>DESSARNKNRGLRMSQNEHVCFLDEDVIINQDGWLDLMLETLETYPQAGAVMPRLTFPDGAFQNKTSNISDIRETKASCSACLLCRKGIAEFDEQFEGAWAEDEDYLMQIEAKGYKVYCDGRARLFHLAQHNAPTGANEEYLLKKWGRRR</sequence>
<reference evidence="2" key="1">
    <citation type="journal article" date="2014" name="Front. Microbiol.">
        <title>High frequency of phylogenetically diverse reductive dehalogenase-homologous genes in deep subseafloor sedimentary metagenomes.</title>
        <authorList>
            <person name="Kawai M."/>
            <person name="Futagami T."/>
            <person name="Toyoda A."/>
            <person name="Takaki Y."/>
            <person name="Nishi S."/>
            <person name="Hori S."/>
            <person name="Arai W."/>
            <person name="Tsubouchi T."/>
            <person name="Morono Y."/>
            <person name="Uchiyama I."/>
            <person name="Ito T."/>
            <person name="Fujiyama A."/>
            <person name="Inagaki F."/>
            <person name="Takami H."/>
        </authorList>
    </citation>
    <scope>NUCLEOTIDE SEQUENCE</scope>
    <source>
        <strain evidence="2">Expedition CK06-06</strain>
    </source>
</reference>
<feature type="domain" description="Glycosyltransferase 2-like" evidence="1">
    <location>
        <begin position="5"/>
        <end position="68"/>
    </location>
</feature>
<gene>
    <name evidence="2" type="ORF">S03H2_38629</name>
</gene>